<dbReference type="OrthoDB" id="4075892at2759"/>
<reference evidence="1 2" key="1">
    <citation type="submission" date="2017-12" db="EMBL/GenBank/DDBJ databases">
        <title>Genome Sequence of a Multidrug-Resistant Candida haemulonii Isolate from a Patient with Chronic Leg Ulcers in Israel.</title>
        <authorList>
            <person name="Chow N.A."/>
            <person name="Gade L."/>
            <person name="Batra D."/>
            <person name="Rowe L.A."/>
            <person name="Ben-Ami R."/>
            <person name="Loparev V.N."/>
            <person name="Litvintseva A.P."/>
        </authorList>
    </citation>
    <scope>NUCLEOTIDE SEQUENCE [LARGE SCALE GENOMIC DNA]</scope>
    <source>
        <strain evidence="1 2">B11899</strain>
    </source>
</reference>
<evidence type="ECO:0000313" key="1">
    <source>
        <dbReference type="EMBL" id="PVH20581.1"/>
    </source>
</evidence>
<keyword evidence="2" id="KW-1185">Reference proteome</keyword>
<dbReference type="Proteomes" id="UP000244309">
    <property type="component" value="Unassembled WGS sequence"/>
</dbReference>
<gene>
    <name evidence="1" type="ORF">CXQ85_002375</name>
</gene>
<sequence>MPFDLDYGKPKSPDDVLIYDPFLYKYTLSVSKKRAAYDAFRAFVGYDLGNVRDTTMIYFILKHDIILTRHEMMKVLGLQPSGKVDSTIFDKLESTIFHVARTLRAKVPVRSLLEMPLTDISRICYMIAGKFESLFFAPVNGDDFDFWWTDRFNSVWPVISELNRLYNELG</sequence>
<name>A0A2V1AUJ5_9ASCO</name>
<evidence type="ECO:0000313" key="2">
    <source>
        <dbReference type="Proteomes" id="UP000244309"/>
    </source>
</evidence>
<protein>
    <submittedName>
        <fullName evidence="1">Uncharacterized protein</fullName>
    </submittedName>
</protein>
<dbReference type="EMBL" id="PKFO01000003">
    <property type="protein sequence ID" value="PVH20581.1"/>
    <property type="molecule type" value="Genomic_DNA"/>
</dbReference>
<comment type="caution">
    <text evidence="1">The sequence shown here is derived from an EMBL/GenBank/DDBJ whole genome shotgun (WGS) entry which is preliminary data.</text>
</comment>
<organism evidence="1 2">
    <name type="scientific">Candidozyma haemuli</name>
    <dbReference type="NCBI Taxonomy" id="45357"/>
    <lineage>
        <taxon>Eukaryota</taxon>
        <taxon>Fungi</taxon>
        <taxon>Dikarya</taxon>
        <taxon>Ascomycota</taxon>
        <taxon>Saccharomycotina</taxon>
        <taxon>Pichiomycetes</taxon>
        <taxon>Metschnikowiaceae</taxon>
        <taxon>Candidozyma</taxon>
    </lineage>
</organism>
<dbReference type="VEuPathDB" id="FungiDB:CXQ85_002375"/>
<accession>A0A2V1AUJ5</accession>
<dbReference type="GeneID" id="37007706"/>
<dbReference type="RefSeq" id="XP_025341521.1">
    <property type="nucleotide sequence ID" value="XM_025486056.1"/>
</dbReference>
<proteinExistence type="predicted"/>
<dbReference type="AlphaFoldDB" id="A0A2V1AUJ5"/>